<sequence length="97" mass="10630">MTQVDARAPPGQPCHLAQAADLAEVRDLPQIPCHGHLDLLAWISGLDAPFAVRQVVSRLSVPWRASLPGLCKGRVSLWEQGIPFGSRLWTTGLRRGR</sequence>
<protein>
    <submittedName>
        <fullName evidence="1">Uncharacterized protein</fullName>
    </submittedName>
</protein>
<reference evidence="2" key="1">
    <citation type="journal article" date="2019" name="Int. J. Syst. Evol. Microbiol.">
        <title>The Global Catalogue of Microorganisms (GCM) 10K type strain sequencing project: providing services to taxonomists for standard genome sequencing and annotation.</title>
        <authorList>
            <consortium name="The Broad Institute Genomics Platform"/>
            <consortium name="The Broad Institute Genome Sequencing Center for Infectious Disease"/>
            <person name="Wu L."/>
            <person name="Ma J."/>
        </authorList>
    </citation>
    <scope>NUCLEOTIDE SEQUENCE [LARGE SCALE GENOMIC DNA]</scope>
    <source>
        <strain evidence="2">JCM 17138</strain>
    </source>
</reference>
<name>A0ABP7HFE0_9ACTN</name>
<proteinExistence type="predicted"/>
<evidence type="ECO:0000313" key="2">
    <source>
        <dbReference type="Proteomes" id="UP001501009"/>
    </source>
</evidence>
<keyword evidence="2" id="KW-1185">Reference proteome</keyword>
<dbReference type="Proteomes" id="UP001501009">
    <property type="component" value="Unassembled WGS sequence"/>
</dbReference>
<gene>
    <name evidence="1" type="ORF">GCM10022403_027520</name>
</gene>
<comment type="caution">
    <text evidence="1">The sequence shown here is derived from an EMBL/GenBank/DDBJ whole genome shotgun (WGS) entry which is preliminary data.</text>
</comment>
<accession>A0ABP7HFE0</accession>
<organism evidence="1 2">
    <name type="scientific">Streptomyces coacervatus</name>
    <dbReference type="NCBI Taxonomy" id="647381"/>
    <lineage>
        <taxon>Bacteria</taxon>
        <taxon>Bacillati</taxon>
        <taxon>Actinomycetota</taxon>
        <taxon>Actinomycetes</taxon>
        <taxon>Kitasatosporales</taxon>
        <taxon>Streptomycetaceae</taxon>
        <taxon>Streptomyces</taxon>
    </lineage>
</organism>
<dbReference type="EMBL" id="BAABDE010000013">
    <property type="protein sequence ID" value="GAA3791960.1"/>
    <property type="molecule type" value="Genomic_DNA"/>
</dbReference>
<evidence type="ECO:0000313" key="1">
    <source>
        <dbReference type="EMBL" id="GAA3791960.1"/>
    </source>
</evidence>